<dbReference type="CDD" id="cd06529">
    <property type="entry name" value="S24_LexA-like"/>
    <property type="match status" value="1"/>
</dbReference>
<dbReference type="SUPFAM" id="SSF51306">
    <property type="entry name" value="LexA/Signal peptidase"/>
    <property type="match status" value="1"/>
</dbReference>
<dbReference type="InterPro" id="IPR015927">
    <property type="entry name" value="Peptidase_S24_S26A/B/C"/>
</dbReference>
<dbReference type="Gene3D" id="1.10.10.10">
    <property type="entry name" value="Winged helix-like DNA-binding domain superfamily/Winged helix DNA-binding domain"/>
    <property type="match status" value="1"/>
</dbReference>
<dbReference type="InterPro" id="IPR036286">
    <property type="entry name" value="LexA/Signal_pep-like_sf"/>
</dbReference>
<dbReference type="EC" id="3.4.21.88" evidence="10"/>
<keyword evidence="3 10" id="KW-0227">DNA damage</keyword>
<dbReference type="Proteomes" id="UP000425960">
    <property type="component" value="Chromosome"/>
</dbReference>
<comment type="similarity">
    <text evidence="10">Belongs to the peptidase S24 family.</text>
</comment>
<dbReference type="InterPro" id="IPR039418">
    <property type="entry name" value="LexA-like"/>
</dbReference>
<accession>A0A5K7ZP51</accession>
<dbReference type="HAMAP" id="MF_00015">
    <property type="entry name" value="LexA"/>
    <property type="match status" value="1"/>
</dbReference>
<evidence type="ECO:0000256" key="7">
    <source>
        <dbReference type="ARBA" id="ARBA00023163"/>
    </source>
</evidence>
<keyword evidence="8 10" id="KW-0234">DNA repair</keyword>
<feature type="active site" description="For autocatalytic cleavage activity" evidence="10">
    <location>
        <position position="121"/>
    </location>
</feature>
<keyword evidence="9 10" id="KW-0742">SOS response</keyword>
<feature type="site" description="Cleavage; by autolysis" evidence="10">
    <location>
        <begin position="86"/>
        <end position="87"/>
    </location>
</feature>
<dbReference type="InterPro" id="IPR006200">
    <property type="entry name" value="LexA"/>
</dbReference>
<evidence type="ECO:0000259" key="12">
    <source>
        <dbReference type="Pfam" id="PF01726"/>
    </source>
</evidence>
<dbReference type="InterPro" id="IPR036388">
    <property type="entry name" value="WH-like_DNA-bd_sf"/>
</dbReference>
<dbReference type="Pfam" id="PF01726">
    <property type="entry name" value="LexA_DNA_bind"/>
    <property type="match status" value="1"/>
</dbReference>
<dbReference type="EMBL" id="AP021876">
    <property type="protein sequence ID" value="BBO82525.1"/>
    <property type="molecule type" value="Genomic_DNA"/>
</dbReference>
<dbReference type="GO" id="GO:0006260">
    <property type="term" value="P:DNA replication"/>
    <property type="evidence" value="ECO:0007669"/>
    <property type="project" value="UniProtKB-UniRule"/>
</dbReference>
<dbReference type="GO" id="GO:0003677">
    <property type="term" value="F:DNA binding"/>
    <property type="evidence" value="ECO:0007669"/>
    <property type="project" value="UniProtKB-UniRule"/>
</dbReference>
<dbReference type="GO" id="GO:0006508">
    <property type="term" value="P:proteolysis"/>
    <property type="evidence" value="ECO:0007669"/>
    <property type="project" value="InterPro"/>
</dbReference>
<evidence type="ECO:0000256" key="8">
    <source>
        <dbReference type="ARBA" id="ARBA00023204"/>
    </source>
</evidence>
<evidence type="ECO:0000256" key="5">
    <source>
        <dbReference type="ARBA" id="ARBA00023015"/>
    </source>
</evidence>
<comment type="subunit">
    <text evidence="10">Homodimer.</text>
</comment>
<comment type="catalytic activity">
    <reaction evidence="10">
        <text>Hydrolysis of Ala-|-Gly bond in repressor LexA.</text>
        <dbReference type="EC" id="3.4.21.88"/>
    </reaction>
</comment>
<keyword evidence="4 10" id="KW-0378">Hydrolase</keyword>
<dbReference type="Gene3D" id="2.10.109.10">
    <property type="entry name" value="Umud Fragment, subunit A"/>
    <property type="match status" value="1"/>
</dbReference>
<dbReference type="NCBIfam" id="TIGR00498">
    <property type="entry name" value="lexA"/>
    <property type="match status" value="1"/>
</dbReference>
<dbReference type="GO" id="GO:0006281">
    <property type="term" value="P:DNA repair"/>
    <property type="evidence" value="ECO:0007669"/>
    <property type="project" value="UniProtKB-UniRule"/>
</dbReference>
<evidence type="ECO:0000313" key="13">
    <source>
        <dbReference type="EMBL" id="BBO82525.1"/>
    </source>
</evidence>
<dbReference type="InterPro" id="IPR050077">
    <property type="entry name" value="LexA_repressor"/>
</dbReference>
<dbReference type="RefSeq" id="WP_155322971.1">
    <property type="nucleotide sequence ID" value="NZ_AP021876.1"/>
</dbReference>
<keyword evidence="2 10" id="KW-0235">DNA replication</keyword>
<organism evidence="13 14">
    <name type="scientific">Desulfosarcina ovata subsp. sediminis</name>
    <dbReference type="NCBI Taxonomy" id="885957"/>
    <lineage>
        <taxon>Bacteria</taxon>
        <taxon>Pseudomonadati</taxon>
        <taxon>Thermodesulfobacteriota</taxon>
        <taxon>Desulfobacteria</taxon>
        <taxon>Desulfobacterales</taxon>
        <taxon>Desulfosarcinaceae</taxon>
        <taxon>Desulfosarcina</taxon>
    </lineage>
</organism>
<keyword evidence="7 10" id="KW-0804">Transcription</keyword>
<dbReference type="KEGG" id="dov:DSCO28_30910"/>
<proteinExistence type="inferred from homology"/>
<dbReference type="GO" id="GO:0045892">
    <property type="term" value="P:negative regulation of DNA-templated transcription"/>
    <property type="evidence" value="ECO:0007669"/>
    <property type="project" value="UniProtKB-UniRule"/>
</dbReference>
<dbReference type="Pfam" id="PF00717">
    <property type="entry name" value="Peptidase_S24"/>
    <property type="match status" value="1"/>
</dbReference>
<evidence type="ECO:0000256" key="9">
    <source>
        <dbReference type="ARBA" id="ARBA00023236"/>
    </source>
</evidence>
<dbReference type="PANTHER" id="PTHR33516">
    <property type="entry name" value="LEXA REPRESSOR"/>
    <property type="match status" value="1"/>
</dbReference>
<keyword evidence="10" id="KW-0068">Autocatalytic cleavage</keyword>
<feature type="active site" description="For autocatalytic cleavage activity" evidence="10">
    <location>
        <position position="161"/>
    </location>
</feature>
<name>A0A5K7ZP51_9BACT</name>
<comment type="function">
    <text evidence="10">Represses a number of genes involved in the response to DNA damage (SOS response), including recA and lexA. In the presence of single-stranded DNA, RecA interacts with LexA causing an autocatalytic cleavage which disrupts the DNA-binding part of LexA, leading to derepression of the SOS regulon and eventually DNA repair.</text>
</comment>
<dbReference type="GO" id="GO:0004252">
    <property type="term" value="F:serine-type endopeptidase activity"/>
    <property type="evidence" value="ECO:0007669"/>
    <property type="project" value="UniProtKB-UniRule"/>
</dbReference>
<dbReference type="SUPFAM" id="SSF46785">
    <property type="entry name" value="Winged helix' DNA-binding domain"/>
    <property type="match status" value="1"/>
</dbReference>
<evidence type="ECO:0000259" key="11">
    <source>
        <dbReference type="Pfam" id="PF00717"/>
    </source>
</evidence>
<dbReference type="InterPro" id="IPR006199">
    <property type="entry name" value="LexA_DNA-bd_dom"/>
</dbReference>
<dbReference type="InterPro" id="IPR036390">
    <property type="entry name" value="WH_DNA-bd_sf"/>
</dbReference>
<evidence type="ECO:0000313" key="14">
    <source>
        <dbReference type="Proteomes" id="UP000425960"/>
    </source>
</evidence>
<keyword evidence="5 10" id="KW-0805">Transcription regulation</keyword>
<dbReference type="PANTHER" id="PTHR33516:SF2">
    <property type="entry name" value="LEXA REPRESSOR-RELATED"/>
    <property type="match status" value="1"/>
</dbReference>
<keyword evidence="6 10" id="KW-0238">DNA-binding</keyword>
<feature type="domain" description="LexA repressor DNA-binding" evidence="12">
    <location>
        <begin position="3"/>
        <end position="66"/>
    </location>
</feature>
<gene>
    <name evidence="13" type="primary">lexA1_1</name>
    <name evidence="10" type="synonym">lexA</name>
    <name evidence="13" type="ORF">DSCO28_30910</name>
</gene>
<feature type="domain" description="Peptidase S24/S26A/S26B/S26C" evidence="11">
    <location>
        <begin position="79"/>
        <end position="199"/>
    </location>
</feature>
<evidence type="ECO:0000256" key="10">
    <source>
        <dbReference type="HAMAP-Rule" id="MF_00015"/>
    </source>
</evidence>
<keyword evidence="1 10" id="KW-0678">Repressor</keyword>
<protein>
    <recommendedName>
        <fullName evidence="10">LexA repressor</fullName>
        <ecNumber evidence="10">3.4.21.88</ecNumber>
    </recommendedName>
</protein>
<evidence type="ECO:0000256" key="3">
    <source>
        <dbReference type="ARBA" id="ARBA00022763"/>
    </source>
</evidence>
<feature type="DNA-binding region" description="H-T-H motif" evidence="10">
    <location>
        <begin position="29"/>
        <end position="49"/>
    </location>
</feature>
<reference evidence="13 14" key="1">
    <citation type="submission" date="2019-11" db="EMBL/GenBank/DDBJ databases">
        <title>Comparative genomics of hydrocarbon-degrading Desulfosarcina strains.</title>
        <authorList>
            <person name="Watanabe M."/>
            <person name="Kojima H."/>
            <person name="Fukui M."/>
        </authorList>
    </citation>
    <scope>NUCLEOTIDE SEQUENCE [LARGE SCALE GENOMIC DNA]</scope>
    <source>
        <strain evidence="13 14">28bB2T</strain>
    </source>
</reference>
<evidence type="ECO:0000256" key="4">
    <source>
        <dbReference type="ARBA" id="ARBA00022801"/>
    </source>
</evidence>
<evidence type="ECO:0000256" key="6">
    <source>
        <dbReference type="ARBA" id="ARBA00023125"/>
    </source>
</evidence>
<evidence type="ECO:0000256" key="2">
    <source>
        <dbReference type="ARBA" id="ARBA00022705"/>
    </source>
</evidence>
<evidence type="ECO:0000256" key="1">
    <source>
        <dbReference type="ARBA" id="ARBA00022491"/>
    </source>
</evidence>
<dbReference type="AlphaFoldDB" id="A0A5K7ZP51"/>
<dbReference type="GO" id="GO:0009432">
    <property type="term" value="P:SOS response"/>
    <property type="evidence" value="ECO:0007669"/>
    <property type="project" value="UniProtKB-UniRule"/>
</dbReference>
<sequence>MTSDLTPRQQSVLEFIITFQQEQRMAPTVREICAHFGLSGPAGIHRILNLLKDKGYLVAEPGKKRAWRFNRDVIGPGIPLIGTIAAGQPMEAIENLEAELSISPALFGCKRCFGLRVKGDSMIDAHIMDGDLAIIRPQKRVENGQIAAVMVQNLLSEATLKIVRFDRSSLTLEPANAAYSPLVFKGPQRSQVTVLGKYVGVIRKIGG</sequence>